<sequence length="128" mass="13940">MALFDDFIFDATDGGKPSETIVTPVDEIKYERSVGRYLWVIDRYGLKLILEATPNNALARGIVCHTNITGGEPALQGGELWFGDDGKVYINNKSGRYGSATPVQDAAVFDYFVSLGYDVVQLSGHTTG</sequence>
<name>A0A939G5U3_9BACT</name>
<evidence type="ECO:0000313" key="2">
    <source>
        <dbReference type="Proteomes" id="UP000664795"/>
    </source>
</evidence>
<accession>A0A939G5U3</accession>
<evidence type="ECO:0000313" key="1">
    <source>
        <dbReference type="EMBL" id="MBO0931169.1"/>
    </source>
</evidence>
<proteinExistence type="predicted"/>
<dbReference type="EMBL" id="JAFMYU010000005">
    <property type="protein sequence ID" value="MBO0931169.1"/>
    <property type="molecule type" value="Genomic_DNA"/>
</dbReference>
<keyword evidence="2" id="KW-1185">Reference proteome</keyword>
<reference evidence="1 2" key="1">
    <citation type="submission" date="2021-03" db="EMBL/GenBank/DDBJ databases">
        <title>Fibrella sp. HMF5036 genome sequencing and assembly.</title>
        <authorList>
            <person name="Kang H."/>
            <person name="Kim H."/>
            <person name="Bae S."/>
            <person name="Joh K."/>
        </authorList>
    </citation>
    <scope>NUCLEOTIDE SEQUENCE [LARGE SCALE GENOMIC DNA]</scope>
    <source>
        <strain evidence="1 2">HMF5036</strain>
    </source>
</reference>
<organism evidence="1 2">
    <name type="scientific">Fibrella aquatilis</name>
    <dbReference type="NCBI Taxonomy" id="2817059"/>
    <lineage>
        <taxon>Bacteria</taxon>
        <taxon>Pseudomonadati</taxon>
        <taxon>Bacteroidota</taxon>
        <taxon>Cytophagia</taxon>
        <taxon>Cytophagales</taxon>
        <taxon>Spirosomataceae</taxon>
        <taxon>Fibrella</taxon>
    </lineage>
</organism>
<dbReference type="RefSeq" id="WP_207335121.1">
    <property type="nucleotide sequence ID" value="NZ_JAFMYU010000005.1"/>
</dbReference>
<dbReference type="Proteomes" id="UP000664795">
    <property type="component" value="Unassembled WGS sequence"/>
</dbReference>
<protein>
    <submittedName>
        <fullName evidence="1">Uncharacterized protein</fullName>
    </submittedName>
</protein>
<comment type="caution">
    <text evidence="1">The sequence shown here is derived from an EMBL/GenBank/DDBJ whole genome shotgun (WGS) entry which is preliminary data.</text>
</comment>
<gene>
    <name evidence="1" type="ORF">J2I48_09205</name>
</gene>
<dbReference type="AlphaFoldDB" id="A0A939G5U3"/>